<evidence type="ECO:0000256" key="1">
    <source>
        <dbReference type="SAM" id="MobiDB-lite"/>
    </source>
</evidence>
<evidence type="ECO:0000313" key="3">
    <source>
        <dbReference type="EMBL" id="SJN36287.1"/>
    </source>
</evidence>
<accession>A0A1R4JW48</accession>
<feature type="region of interest" description="Disordered" evidence="1">
    <location>
        <begin position="1"/>
        <end position="21"/>
    </location>
</feature>
<protein>
    <submittedName>
        <fullName evidence="3">Uncharacterized protein</fullName>
    </submittedName>
</protein>
<dbReference type="RefSeq" id="WP_143738311.1">
    <property type="nucleotide sequence ID" value="NZ_FUKO01000021.1"/>
</dbReference>
<organism evidence="3 4">
    <name type="scientific">Microbacterium esteraromaticum</name>
    <dbReference type="NCBI Taxonomy" id="57043"/>
    <lineage>
        <taxon>Bacteria</taxon>
        <taxon>Bacillati</taxon>
        <taxon>Actinomycetota</taxon>
        <taxon>Actinomycetes</taxon>
        <taxon>Micrococcales</taxon>
        <taxon>Microbacteriaceae</taxon>
        <taxon>Microbacterium</taxon>
    </lineage>
</organism>
<feature type="transmembrane region" description="Helical" evidence="2">
    <location>
        <begin position="56"/>
        <end position="77"/>
    </location>
</feature>
<keyword evidence="4" id="KW-1185">Reference proteome</keyword>
<dbReference type="EMBL" id="FUKO01000021">
    <property type="protein sequence ID" value="SJN36287.1"/>
    <property type="molecule type" value="Genomic_DNA"/>
</dbReference>
<keyword evidence="2" id="KW-0472">Membrane</keyword>
<feature type="compositionally biased region" description="Basic and acidic residues" evidence="1">
    <location>
        <begin position="1"/>
        <end position="15"/>
    </location>
</feature>
<reference evidence="3 4" key="1">
    <citation type="submission" date="2017-02" db="EMBL/GenBank/DDBJ databases">
        <authorList>
            <person name="Peterson S.W."/>
        </authorList>
    </citation>
    <scope>NUCLEOTIDE SEQUENCE [LARGE SCALE GENOMIC DNA]</scope>
    <source>
        <strain evidence="3 4">B Mb 05.01</strain>
    </source>
</reference>
<name>A0A1R4JW48_9MICO</name>
<dbReference type="Proteomes" id="UP000196320">
    <property type="component" value="Unassembled WGS sequence"/>
</dbReference>
<dbReference type="AlphaFoldDB" id="A0A1R4JW48"/>
<sequence>MTDPRSLPEKRRDPTRMANQPALTTSSGTIWIVMGAVFVLISAYPLSALLVFERGAAFPAAVVTAIVTVVLYVLVVIMRFTVPQGRRRLQLMAGFFIAMVALTIVGLLICAAMQGMTITGAEGTG</sequence>
<gene>
    <name evidence="3" type="ORF">FM104_09165</name>
</gene>
<evidence type="ECO:0000256" key="2">
    <source>
        <dbReference type="SAM" id="Phobius"/>
    </source>
</evidence>
<keyword evidence="2" id="KW-0812">Transmembrane</keyword>
<keyword evidence="2" id="KW-1133">Transmembrane helix</keyword>
<proteinExistence type="predicted"/>
<evidence type="ECO:0000313" key="4">
    <source>
        <dbReference type="Proteomes" id="UP000196320"/>
    </source>
</evidence>
<dbReference type="OrthoDB" id="5123577at2"/>
<feature type="transmembrane region" description="Helical" evidence="2">
    <location>
        <begin position="89"/>
        <end position="114"/>
    </location>
</feature>
<feature type="transmembrane region" description="Helical" evidence="2">
    <location>
        <begin position="21"/>
        <end position="44"/>
    </location>
</feature>